<sequence>MEIIRNGCCATKSFISAVIEWRSAAAAPYFMWSVFYLDKETQLRLLFSLAVGIFGWDILLSSTYNRSILFHILTWPVRNVLRTTSVLMALYSAQFLYRTEFEKACWAAYSAGFLFLVHYPQNTGYFLLLNKTKTTMSSLLFLFYFLCYQYFIVSKGYCFSVALLMINPVWLHYEVPQKINECLYTVCITTRYVTQITIISPLYSFYRIIEYIVRLRWLIAILEKVENELLRIKTAVISTYVATVAKLCAGKNAVLDVTNSVIFNIQNFISRTVNGFKSEFVNSSLSSQVTFCEYLFATKILFIRWLLEKIVIYFIVAVKNGMVYAVTTTRNGIVYVIKGTKNGIVFVIMSLKDGILFGFLALKNGLIGGILLLKSYLILGLTRSKDAFYYAVITIKNYIRYALVTIKNSILKFCSVVVEWVEMRIIKPIRSAFRAFIQFLQYWLCAHWWPDLRSWFVLHVIRRLQLLFNYFCFGIVYIFCGYWANPFIAFLSRHFRRFYAYFQQTVLYPVKIWIGRQIDKALIYIKRLLHNLAIGVRDIYSRHSFHIFWQLFQICAHLYRILLQPIVDVLYKKYKICEDYLLIYCLGPVCQVFVDHIPDRSPFCDDTDTELADLLPPGFSNEESDIEEASDKPSLPSRSLSPLTDSSEAEFALRPKSKSQKLLRKKPKAHPKDPAPSLCNDELISTAHKVEKDKCKRSSSTSSHSESVVSSSAQNASDDADLQNLDALDFESEDRSRTELLGDTVEIQKLEDSGDGGSKDRKQNMNQKKVQEVEVCGTGQISVNSAAFTSSLDGSFEALENSINLPLIASIQELKLRRHFINQ</sequence>
<feature type="compositionally biased region" description="Basic and acidic residues" evidence="1">
    <location>
        <begin position="749"/>
        <end position="763"/>
    </location>
</feature>
<feature type="transmembrane region" description="Helical" evidence="2">
    <location>
        <begin position="80"/>
        <end position="97"/>
    </location>
</feature>
<keyword evidence="2" id="KW-0812">Transmembrane</keyword>
<evidence type="ECO:0000313" key="3">
    <source>
        <dbReference type="Proteomes" id="UP000050640"/>
    </source>
</evidence>
<feature type="compositionally biased region" description="Low complexity" evidence="1">
    <location>
        <begin position="632"/>
        <end position="646"/>
    </location>
</feature>
<organism evidence="3 4">
    <name type="scientific">Elaeophora elaphi</name>
    <dbReference type="NCBI Taxonomy" id="1147741"/>
    <lineage>
        <taxon>Eukaryota</taxon>
        <taxon>Metazoa</taxon>
        <taxon>Ecdysozoa</taxon>
        <taxon>Nematoda</taxon>
        <taxon>Chromadorea</taxon>
        <taxon>Rhabditida</taxon>
        <taxon>Spirurina</taxon>
        <taxon>Spiruromorpha</taxon>
        <taxon>Filarioidea</taxon>
        <taxon>Onchocercidae</taxon>
        <taxon>Elaeophora</taxon>
    </lineage>
</organism>
<proteinExistence type="predicted"/>
<dbReference type="AlphaFoldDB" id="A0A0R3S406"/>
<accession>A0A0R3S406</accession>
<feature type="region of interest" description="Disordered" evidence="1">
    <location>
        <begin position="622"/>
        <end position="721"/>
    </location>
</feature>
<name>A0A0R3S406_9BILA</name>
<feature type="transmembrane region" description="Helical" evidence="2">
    <location>
        <begin position="43"/>
        <end position="60"/>
    </location>
</feature>
<dbReference type="WBParaSite" id="EEL_0000951101-mRNA-1">
    <property type="protein sequence ID" value="EEL_0000951101-mRNA-1"/>
    <property type="gene ID" value="EEL_0000951101"/>
</dbReference>
<keyword evidence="2" id="KW-0472">Membrane</keyword>
<keyword evidence="2" id="KW-1133">Transmembrane helix</keyword>
<dbReference type="Proteomes" id="UP000050640">
    <property type="component" value="Unplaced"/>
</dbReference>
<feature type="compositionally biased region" description="Basic residues" evidence="1">
    <location>
        <begin position="655"/>
        <end position="669"/>
    </location>
</feature>
<feature type="compositionally biased region" description="Low complexity" evidence="1">
    <location>
        <begin position="698"/>
        <end position="712"/>
    </location>
</feature>
<protein>
    <submittedName>
        <fullName evidence="4">GPI mannosyltransferase 2</fullName>
    </submittedName>
</protein>
<evidence type="ECO:0000256" key="1">
    <source>
        <dbReference type="SAM" id="MobiDB-lite"/>
    </source>
</evidence>
<feature type="transmembrane region" description="Helical" evidence="2">
    <location>
        <begin position="470"/>
        <end position="491"/>
    </location>
</feature>
<feature type="transmembrane region" description="Helical" evidence="2">
    <location>
        <begin position="104"/>
        <end position="121"/>
    </location>
</feature>
<reference evidence="4" key="1">
    <citation type="submission" date="2017-02" db="UniProtKB">
        <authorList>
            <consortium name="WormBaseParasite"/>
        </authorList>
    </citation>
    <scope>IDENTIFICATION</scope>
</reference>
<feature type="transmembrane region" description="Helical" evidence="2">
    <location>
        <begin position="141"/>
        <end position="166"/>
    </location>
</feature>
<keyword evidence="3" id="KW-1185">Reference proteome</keyword>
<evidence type="ECO:0000256" key="2">
    <source>
        <dbReference type="SAM" id="Phobius"/>
    </source>
</evidence>
<feature type="transmembrane region" description="Helical" evidence="2">
    <location>
        <begin position="355"/>
        <end position="378"/>
    </location>
</feature>
<feature type="region of interest" description="Disordered" evidence="1">
    <location>
        <begin position="749"/>
        <end position="768"/>
    </location>
</feature>
<evidence type="ECO:0000313" key="4">
    <source>
        <dbReference type="WBParaSite" id="EEL_0000951101-mRNA-1"/>
    </source>
</evidence>